<dbReference type="InterPro" id="IPR008963">
    <property type="entry name" value="Purple_acid_Pase-like_N"/>
</dbReference>
<keyword evidence="4" id="KW-0378">Hydrolase</keyword>
<evidence type="ECO:0000256" key="1">
    <source>
        <dbReference type="ARBA" id="ARBA00022729"/>
    </source>
</evidence>
<comment type="catalytic activity">
    <reaction evidence="4">
        <text>a phosphate monoester + H2O = an alcohol + phosphate</text>
        <dbReference type="Rhea" id="RHEA:15017"/>
        <dbReference type="ChEBI" id="CHEBI:15377"/>
        <dbReference type="ChEBI" id="CHEBI:30879"/>
        <dbReference type="ChEBI" id="CHEBI:43474"/>
        <dbReference type="ChEBI" id="CHEBI:67140"/>
        <dbReference type="EC" id="3.1.3.2"/>
    </reaction>
</comment>
<dbReference type="SUPFAM" id="SSF56300">
    <property type="entry name" value="Metallo-dependent phosphatases"/>
    <property type="match status" value="1"/>
</dbReference>
<feature type="domain" description="EF-hand" evidence="5">
    <location>
        <begin position="28"/>
        <end position="63"/>
    </location>
</feature>
<dbReference type="EC" id="3.1.3.2" evidence="4"/>
<evidence type="ECO:0000256" key="4">
    <source>
        <dbReference type="RuleBase" id="RU361203"/>
    </source>
</evidence>
<comment type="caution">
    <text evidence="6">The sequence shown here is derived from an EMBL/GenBank/DDBJ whole genome shotgun (WGS) entry which is preliminary data.</text>
</comment>
<dbReference type="PANTHER" id="PTHR45867">
    <property type="entry name" value="PURPLE ACID PHOSPHATASE"/>
    <property type="match status" value="1"/>
</dbReference>
<organism evidence="6 7">
    <name type="scientific">Adineta ricciae</name>
    <name type="common">Rotifer</name>
    <dbReference type="NCBI Taxonomy" id="249248"/>
    <lineage>
        <taxon>Eukaryota</taxon>
        <taxon>Metazoa</taxon>
        <taxon>Spiralia</taxon>
        <taxon>Gnathifera</taxon>
        <taxon>Rotifera</taxon>
        <taxon>Eurotatoria</taxon>
        <taxon>Bdelloidea</taxon>
        <taxon>Adinetida</taxon>
        <taxon>Adinetidae</taxon>
        <taxon>Adineta</taxon>
    </lineage>
</organism>
<dbReference type="PANTHER" id="PTHR45867:SF3">
    <property type="entry name" value="ACID PHOSPHATASE TYPE 7"/>
    <property type="match status" value="1"/>
</dbReference>
<dbReference type="Pfam" id="PF16656">
    <property type="entry name" value="Pur_ac_phosph_N"/>
    <property type="match status" value="1"/>
</dbReference>
<dbReference type="PROSITE" id="PS50222">
    <property type="entry name" value="EF_HAND_2"/>
    <property type="match status" value="1"/>
</dbReference>
<dbReference type="Gene3D" id="2.60.40.380">
    <property type="entry name" value="Purple acid phosphatase-like, N-terminal"/>
    <property type="match status" value="1"/>
</dbReference>
<dbReference type="InterPro" id="IPR041792">
    <property type="entry name" value="MPP_PAP"/>
</dbReference>
<comment type="similarity">
    <text evidence="4">Belongs to the metallophosphoesterase superfamily. Purple acid phosphatase family.</text>
</comment>
<dbReference type="Gene3D" id="3.60.21.10">
    <property type="match status" value="1"/>
</dbReference>
<dbReference type="InterPro" id="IPR004843">
    <property type="entry name" value="Calcineurin-like_PHP"/>
</dbReference>
<feature type="signal peptide" evidence="4">
    <location>
        <begin position="1"/>
        <end position="22"/>
    </location>
</feature>
<keyword evidence="2" id="KW-0106">Calcium</keyword>
<proteinExistence type="inferred from homology"/>
<gene>
    <name evidence="6" type="ORF">EDS130_LOCUS37356</name>
</gene>
<dbReference type="SUPFAM" id="SSF47473">
    <property type="entry name" value="EF-hand"/>
    <property type="match status" value="1"/>
</dbReference>
<dbReference type="EMBL" id="CAJNOJ010000367">
    <property type="protein sequence ID" value="CAF1419476.1"/>
    <property type="molecule type" value="Genomic_DNA"/>
</dbReference>
<protein>
    <recommendedName>
        <fullName evidence="4">Purple acid phosphatase</fullName>
        <ecNumber evidence="4">3.1.3.2</ecNumber>
    </recommendedName>
</protein>
<dbReference type="CDD" id="cd00839">
    <property type="entry name" value="MPP_PAPs"/>
    <property type="match status" value="1"/>
</dbReference>
<dbReference type="SUPFAM" id="SSF49363">
    <property type="entry name" value="Purple acid phosphatase, N-terminal domain"/>
    <property type="match status" value="1"/>
</dbReference>
<dbReference type="InterPro" id="IPR011992">
    <property type="entry name" value="EF-hand-dom_pair"/>
</dbReference>
<dbReference type="GO" id="GO:0003993">
    <property type="term" value="F:acid phosphatase activity"/>
    <property type="evidence" value="ECO:0007669"/>
    <property type="project" value="UniProtKB-EC"/>
</dbReference>
<dbReference type="InterPro" id="IPR029052">
    <property type="entry name" value="Metallo-depent_PP-like"/>
</dbReference>
<feature type="chain" id="PRO_5033109349" description="Purple acid phosphatase" evidence="4">
    <location>
        <begin position="23"/>
        <end position="509"/>
    </location>
</feature>
<sequence>MTDMQLPLCILVCFVLTTLIYGKPIRQIEEAPLRVFFRHIDLNANDELDAYELQHYLHDIEPDDNVPDLKHVIRTMKRTMKQVANEHEQHFSISWQQFHDNFIELDSLTDNNTPQQIHLSLLADGTWSSMVVIWILKGIGSEHQPPSFVRYGTVSGSYIYTQAATNRTYDVGIGGWKGTIYEARMITLQPCQIYYYRVGNAKAWSEEFSFKTDCSNVSTRVFAVMGDMGTVIPAGHLVAKQITEDHRTTPFTSVVHVGDISYAGTGSSEEIAEVWDMWGRQVEPISSIVPYMTNVGNHEAYYNYTAYRNRFRMPGPESLGLDNFWFSFNTGPVHWISMSSQHDYSKDSVQYAWLVNDLIKATQNRAQQPFIIVVTHRPLLCSDESELEQHLPNSTLFKTVYSLFVKYQVQLIITGHMHVYERIFYDNTTIITNNTYTNVRSPVIVVQGTGGALDNDKWIQPQPWWSKSRMIAYGYGRVTVSVNETQRRLHYECLLEHDRSVFDQFSIVI</sequence>
<keyword evidence="1 4" id="KW-0732">Signal</keyword>
<dbReference type="Pfam" id="PF00149">
    <property type="entry name" value="Metallophos"/>
    <property type="match status" value="1"/>
</dbReference>
<dbReference type="GO" id="GO:0005509">
    <property type="term" value="F:calcium ion binding"/>
    <property type="evidence" value="ECO:0007669"/>
    <property type="project" value="InterPro"/>
</dbReference>
<name>A0A815M4C5_ADIRI</name>
<evidence type="ECO:0000259" key="5">
    <source>
        <dbReference type="PROSITE" id="PS50222"/>
    </source>
</evidence>
<evidence type="ECO:0000256" key="3">
    <source>
        <dbReference type="ARBA" id="ARBA00023180"/>
    </source>
</evidence>
<dbReference type="OrthoDB" id="45007at2759"/>
<evidence type="ECO:0000313" key="7">
    <source>
        <dbReference type="Proteomes" id="UP000663852"/>
    </source>
</evidence>
<dbReference type="InterPro" id="IPR015914">
    <property type="entry name" value="PAPs_N"/>
</dbReference>
<dbReference type="InterPro" id="IPR002048">
    <property type="entry name" value="EF_hand_dom"/>
</dbReference>
<dbReference type="AlphaFoldDB" id="A0A815M4C5"/>
<keyword evidence="3" id="KW-0325">Glycoprotein</keyword>
<accession>A0A815M4C5</accession>
<evidence type="ECO:0000313" key="6">
    <source>
        <dbReference type="EMBL" id="CAF1419476.1"/>
    </source>
</evidence>
<dbReference type="Pfam" id="PF14008">
    <property type="entry name" value="Metallophos_C"/>
    <property type="match status" value="1"/>
</dbReference>
<reference evidence="6" key="1">
    <citation type="submission" date="2021-02" db="EMBL/GenBank/DDBJ databases">
        <authorList>
            <person name="Nowell W R."/>
        </authorList>
    </citation>
    <scope>NUCLEOTIDE SEQUENCE</scope>
</reference>
<dbReference type="Proteomes" id="UP000663852">
    <property type="component" value="Unassembled WGS sequence"/>
</dbReference>
<evidence type="ECO:0000256" key="2">
    <source>
        <dbReference type="ARBA" id="ARBA00022837"/>
    </source>
</evidence>
<dbReference type="InterPro" id="IPR025733">
    <property type="entry name" value="PAPs_C"/>
</dbReference>
<dbReference type="PROSITE" id="PS00018">
    <property type="entry name" value="EF_HAND_1"/>
    <property type="match status" value="1"/>
</dbReference>
<dbReference type="InterPro" id="IPR018247">
    <property type="entry name" value="EF_Hand_1_Ca_BS"/>
</dbReference>